<feature type="domain" description="Ras-GEF" evidence="4">
    <location>
        <begin position="43"/>
        <end position="237"/>
    </location>
</feature>
<dbReference type="PANTHER" id="PTHR23113:SF249">
    <property type="entry name" value="RAP GUANINE NUCLEOTIDE EXCHANGE FACTOR 6"/>
    <property type="match status" value="1"/>
</dbReference>
<evidence type="ECO:0000256" key="2">
    <source>
        <dbReference type="PROSITE-ProRule" id="PRU00168"/>
    </source>
</evidence>
<dbReference type="PANTHER" id="PTHR23113">
    <property type="entry name" value="GUANINE NUCLEOTIDE EXCHANGE FACTOR"/>
    <property type="match status" value="1"/>
</dbReference>
<feature type="compositionally biased region" description="Low complexity" evidence="3">
    <location>
        <begin position="117"/>
        <end position="138"/>
    </location>
</feature>
<dbReference type="InterPro" id="IPR023578">
    <property type="entry name" value="Ras_GEF_dom_sf"/>
</dbReference>
<gene>
    <name evidence="5" type="ORF">PXEA_LOCUS2775</name>
</gene>
<dbReference type="InterPro" id="IPR008937">
    <property type="entry name" value="Ras-like_GEF"/>
</dbReference>
<evidence type="ECO:0000313" key="6">
    <source>
        <dbReference type="Proteomes" id="UP000784294"/>
    </source>
</evidence>
<proteinExistence type="predicted"/>
<dbReference type="Pfam" id="PF00617">
    <property type="entry name" value="RasGEF"/>
    <property type="match status" value="1"/>
</dbReference>
<organism evidence="5 6">
    <name type="scientific">Protopolystoma xenopodis</name>
    <dbReference type="NCBI Taxonomy" id="117903"/>
    <lineage>
        <taxon>Eukaryota</taxon>
        <taxon>Metazoa</taxon>
        <taxon>Spiralia</taxon>
        <taxon>Lophotrochozoa</taxon>
        <taxon>Platyhelminthes</taxon>
        <taxon>Monogenea</taxon>
        <taxon>Polyopisthocotylea</taxon>
        <taxon>Polystomatidea</taxon>
        <taxon>Polystomatidae</taxon>
        <taxon>Protopolystoma</taxon>
    </lineage>
</organism>
<comment type="caution">
    <text evidence="5">The sequence shown here is derived from an EMBL/GenBank/DDBJ whole genome shotgun (WGS) entry which is preliminary data.</text>
</comment>
<feature type="region of interest" description="Disordered" evidence="3">
    <location>
        <begin position="109"/>
        <end position="138"/>
    </location>
</feature>
<dbReference type="InterPro" id="IPR001895">
    <property type="entry name" value="RASGEF_cat_dom"/>
</dbReference>
<dbReference type="PROSITE" id="PS50009">
    <property type="entry name" value="RASGEF_CAT"/>
    <property type="match status" value="1"/>
</dbReference>
<dbReference type="OrthoDB" id="21144at2759"/>
<keyword evidence="1 2" id="KW-0344">Guanine-nucleotide releasing factor</keyword>
<dbReference type="GO" id="GO:0005085">
    <property type="term" value="F:guanyl-nucleotide exchange factor activity"/>
    <property type="evidence" value="ECO:0007669"/>
    <property type="project" value="UniProtKB-KW"/>
</dbReference>
<dbReference type="SUPFAM" id="SSF48366">
    <property type="entry name" value="Ras GEF"/>
    <property type="match status" value="1"/>
</dbReference>
<dbReference type="Proteomes" id="UP000784294">
    <property type="component" value="Unassembled WGS sequence"/>
</dbReference>
<evidence type="ECO:0000256" key="3">
    <source>
        <dbReference type="SAM" id="MobiDB-lite"/>
    </source>
</evidence>
<keyword evidence="6" id="KW-1185">Reference proteome</keyword>
<accession>A0A448WDX2</accession>
<dbReference type="GO" id="GO:0016324">
    <property type="term" value="C:apical plasma membrane"/>
    <property type="evidence" value="ECO:0007669"/>
    <property type="project" value="TreeGrafter"/>
</dbReference>
<dbReference type="InterPro" id="IPR036964">
    <property type="entry name" value="RASGEF_cat_dom_sf"/>
</dbReference>
<dbReference type="AlphaFoldDB" id="A0A448WDX2"/>
<reference evidence="5" key="1">
    <citation type="submission" date="2018-11" db="EMBL/GenBank/DDBJ databases">
        <authorList>
            <consortium name="Pathogen Informatics"/>
        </authorList>
    </citation>
    <scope>NUCLEOTIDE SEQUENCE</scope>
</reference>
<evidence type="ECO:0000313" key="5">
    <source>
        <dbReference type="EMBL" id="VEL09335.1"/>
    </source>
</evidence>
<dbReference type="EMBL" id="CAAALY010006078">
    <property type="protein sequence ID" value="VEL09335.1"/>
    <property type="molecule type" value="Genomic_DNA"/>
</dbReference>
<evidence type="ECO:0000256" key="1">
    <source>
        <dbReference type="ARBA" id="ARBA00022658"/>
    </source>
</evidence>
<dbReference type="GO" id="GO:0007265">
    <property type="term" value="P:Ras protein signal transduction"/>
    <property type="evidence" value="ECO:0007669"/>
    <property type="project" value="TreeGrafter"/>
</dbReference>
<evidence type="ECO:0000259" key="4">
    <source>
        <dbReference type="PROSITE" id="PS50009"/>
    </source>
</evidence>
<dbReference type="Gene3D" id="1.10.840.10">
    <property type="entry name" value="Ras guanine-nucleotide exchange factors catalytic domain"/>
    <property type="match status" value="1"/>
</dbReference>
<protein>
    <recommendedName>
        <fullName evidence="4">Ras-GEF domain-containing protein</fullName>
    </recommendedName>
</protein>
<name>A0A448WDX2_9PLAT</name>
<sequence length="237" mass="25175">MASRAALNTRYYLKHNRSQEPLVADEVARGILADSRVALLQLTPEELAVRLTLDDYEVFRTVTSTEYIDEVFGISTAFAEATAAATTAATANAVAVTINSASGTVASSLSTDSGVELSPPTSLSTTASTSTTSSNASITSGSINSLGPNFAPAGCITPHIQGTTCSLNTLGLGYPTGHANLDRLTELVNREAYWAPTELCTEPQLGKRVELLKKFIKVITNIRYSCFPFSPFFEAPL</sequence>